<evidence type="ECO:0008006" key="4">
    <source>
        <dbReference type="Google" id="ProtNLM"/>
    </source>
</evidence>
<organism evidence="2 3">
    <name type="scientific">Thalassiosira pseudonana</name>
    <name type="common">Marine diatom</name>
    <name type="synonym">Cyclotella nana</name>
    <dbReference type="NCBI Taxonomy" id="35128"/>
    <lineage>
        <taxon>Eukaryota</taxon>
        <taxon>Sar</taxon>
        <taxon>Stramenopiles</taxon>
        <taxon>Ochrophyta</taxon>
        <taxon>Bacillariophyta</taxon>
        <taxon>Coscinodiscophyceae</taxon>
        <taxon>Thalassiosirophycidae</taxon>
        <taxon>Thalassiosirales</taxon>
        <taxon>Thalassiosiraceae</taxon>
        <taxon>Thalassiosira</taxon>
    </lineage>
</organism>
<accession>B8CG29</accession>
<gene>
    <name evidence="2" type="ORF">THAPSDRAFT_11966</name>
</gene>
<dbReference type="InParanoid" id="B8CG29"/>
<dbReference type="eggNOG" id="ENOG502T6KM">
    <property type="taxonomic scope" value="Eukaryota"/>
</dbReference>
<dbReference type="PaxDb" id="35128-Thaps11966"/>
<evidence type="ECO:0000313" key="3">
    <source>
        <dbReference type="Proteomes" id="UP000001449"/>
    </source>
</evidence>
<dbReference type="SUPFAM" id="SSF54637">
    <property type="entry name" value="Thioesterase/thiol ester dehydrase-isomerase"/>
    <property type="match status" value="1"/>
</dbReference>
<feature type="region of interest" description="Disordered" evidence="1">
    <location>
        <begin position="821"/>
        <end position="841"/>
    </location>
</feature>
<keyword evidence="3" id="KW-1185">Reference proteome</keyword>
<feature type="compositionally biased region" description="Low complexity" evidence="1">
    <location>
        <begin position="1057"/>
        <end position="1068"/>
    </location>
</feature>
<dbReference type="PANTHER" id="PTHR38015">
    <property type="entry name" value="BLR6086 PROTEIN"/>
    <property type="match status" value="1"/>
</dbReference>
<reference evidence="2 3" key="1">
    <citation type="journal article" date="2004" name="Science">
        <title>The genome of the diatom Thalassiosira pseudonana: ecology, evolution, and metabolism.</title>
        <authorList>
            <person name="Armbrust E.V."/>
            <person name="Berges J.A."/>
            <person name="Bowler C."/>
            <person name="Green B.R."/>
            <person name="Martinez D."/>
            <person name="Putnam N.H."/>
            <person name="Zhou S."/>
            <person name="Allen A.E."/>
            <person name="Apt K.E."/>
            <person name="Bechner M."/>
            <person name="Brzezinski M.A."/>
            <person name="Chaal B.K."/>
            <person name="Chiovitti A."/>
            <person name="Davis A.K."/>
            <person name="Demarest M.S."/>
            <person name="Detter J.C."/>
            <person name="Glavina T."/>
            <person name="Goodstein D."/>
            <person name="Hadi M.Z."/>
            <person name="Hellsten U."/>
            <person name="Hildebrand M."/>
            <person name="Jenkins B.D."/>
            <person name="Jurka J."/>
            <person name="Kapitonov V.V."/>
            <person name="Kroger N."/>
            <person name="Lau W.W."/>
            <person name="Lane T.W."/>
            <person name="Larimer F.W."/>
            <person name="Lippmeier J.C."/>
            <person name="Lucas S."/>
            <person name="Medina M."/>
            <person name="Montsant A."/>
            <person name="Obornik M."/>
            <person name="Parker M.S."/>
            <person name="Palenik B."/>
            <person name="Pazour G.J."/>
            <person name="Richardson P.M."/>
            <person name="Rynearson T.A."/>
            <person name="Saito M.A."/>
            <person name="Schwartz D.C."/>
            <person name="Thamatrakoln K."/>
            <person name="Valentin K."/>
            <person name="Vardi A."/>
            <person name="Wilkerson F.P."/>
            <person name="Rokhsar D.S."/>
        </authorList>
    </citation>
    <scope>NUCLEOTIDE SEQUENCE [LARGE SCALE GENOMIC DNA]</scope>
    <source>
        <strain evidence="2 3">CCMP1335</strain>
    </source>
</reference>
<feature type="compositionally biased region" description="Basic and acidic residues" evidence="1">
    <location>
        <begin position="821"/>
        <end position="830"/>
    </location>
</feature>
<feature type="region of interest" description="Disordered" evidence="1">
    <location>
        <begin position="1049"/>
        <end position="1077"/>
    </location>
</feature>
<dbReference type="Gene3D" id="3.10.129.10">
    <property type="entry name" value="Hotdog Thioesterase"/>
    <property type="match status" value="1"/>
</dbReference>
<dbReference type="GeneID" id="7449456"/>
<sequence>MATSSPAAQTTLLIGGSNGTATLAAILGDKSNPRNANHILRVATRSTKYLDPSSSGGVGEPRVWRCTEKQHLSDLVAADIFPTRVITHVGRPDSVFVYGDDDDKNVDANNTSNGTLKLTPLERAISGISTPDNGGPVDLIVLCCPVSAHLSLLRRLAKTLYKLDALNLLGPSSATSNSSSSKPILIGTLYGAGGFDWMSRIAFTTQRPPTFSGQWTRPLALFALKAFPYLCKSLQPGEVSLHGRFPQLQVAVSPSNAYVRSHAKRLLDRLLQNETTGKKLEFLGLSGKEEVGGDGTCGDEEGLTMIESSTSYGFANHNTRSGGGGGALVVNANGARNAMMIAAQTHKQFKSAKEGTTTNGGVSSGVAPAILTNSSYSNNNFNTPPPSPTLDLLLTQSLSDHADPSSSLAFLTCTLNSTNQILHPCILVALFRDIDNQSRSDINGTIPWNPRANNGLPFPRFYADGAAKAEAGQLITAIAGGEMYFVIDAIERLLSPRGYDPITALHGGEPLGRKVMNYLRNSPHDLGERSGLTEECLRREWVRMYGSASGKNGVVGGNSSVGDTAVESTPGNRKGLINREKMLAFLMSYGLSHNGRLNAVLAPCIVVEDASNNNDDDGTILIRPNPTTRFFTDDTQHGLCIYLGLAELLGFDLERDMPQTLYVVRRLQRWMGKEFVLPETLNGSSGNCNTKRRIVSDAKDMAETSAPQAFGIHSVQQLKNFLKLDVFGEMQYGRAENKPWAAAVETGHHVKDPSRSLGHRVNLKKVLLPHKRAPRSLLDPTTMKRCPPPQWFYPIGSALIAASSTAFLVYSCVSGSEPTFRRRNADDDVPHSSLEPSSTRCGSHHLLSATKDPKEFMIDHKEATLSSLLREHCTSTVPSTSSPFTVKTTKCAPISPKELTVPSSTSSIPRNIATVTGMNYHYRKMDPDNIERTSLQDSHAVFGSLWGDGLIERFDVYRRVDDYDVRVGLNEGNVPLMNDGLPKITQQTPKEQSNSMNPQQHTELAVVDVKLGSKLNGHAKIVHGGIISLLLDESMGWAYECLELQQKREQRQEEQHPQGQRQLQPHQQPTKKKEPSNNIVVTANLTINYRAPLMANSSAIIRIYVDKEKTKGRKIYFVAKLTSVDESVVFAEATSLFVRVALEKVLKKMP</sequence>
<dbReference type="CDD" id="cd03443">
    <property type="entry name" value="PaaI_thioesterase"/>
    <property type="match status" value="1"/>
</dbReference>
<dbReference type="PANTHER" id="PTHR38015:SF1">
    <property type="entry name" value="OPINE DEHYDROGENASE DOMAIN-CONTAINING PROTEIN"/>
    <property type="match status" value="1"/>
</dbReference>
<dbReference type="HOGENOM" id="CLU_276657_0_0_1"/>
<proteinExistence type="predicted"/>
<dbReference type="STRING" id="35128.B8CG29"/>
<dbReference type="Proteomes" id="UP000001449">
    <property type="component" value="Chromosome 22"/>
</dbReference>
<dbReference type="AlphaFoldDB" id="B8CG29"/>
<dbReference type="EMBL" id="CM000653">
    <property type="protein sequence ID" value="EED87742.1"/>
    <property type="molecule type" value="Genomic_DNA"/>
</dbReference>
<evidence type="ECO:0000313" key="2">
    <source>
        <dbReference type="EMBL" id="EED87742.1"/>
    </source>
</evidence>
<dbReference type="RefSeq" id="XP_002294962.1">
    <property type="nucleotide sequence ID" value="XM_002294926.1"/>
</dbReference>
<dbReference type="Gene3D" id="3.40.50.720">
    <property type="entry name" value="NAD(P)-binding Rossmann-like Domain"/>
    <property type="match status" value="1"/>
</dbReference>
<dbReference type="InterPro" id="IPR051729">
    <property type="entry name" value="Opine/Lysopine_DH"/>
</dbReference>
<reference evidence="2 3" key="2">
    <citation type="journal article" date="2008" name="Nature">
        <title>The Phaeodactylum genome reveals the evolutionary history of diatom genomes.</title>
        <authorList>
            <person name="Bowler C."/>
            <person name="Allen A.E."/>
            <person name="Badger J.H."/>
            <person name="Grimwood J."/>
            <person name="Jabbari K."/>
            <person name="Kuo A."/>
            <person name="Maheswari U."/>
            <person name="Martens C."/>
            <person name="Maumus F."/>
            <person name="Otillar R.P."/>
            <person name="Rayko E."/>
            <person name="Salamov A."/>
            <person name="Vandepoele K."/>
            <person name="Beszteri B."/>
            <person name="Gruber A."/>
            <person name="Heijde M."/>
            <person name="Katinka M."/>
            <person name="Mock T."/>
            <person name="Valentin K."/>
            <person name="Verret F."/>
            <person name="Berges J.A."/>
            <person name="Brownlee C."/>
            <person name="Cadoret J.P."/>
            <person name="Chiovitti A."/>
            <person name="Choi C.J."/>
            <person name="Coesel S."/>
            <person name="De Martino A."/>
            <person name="Detter J.C."/>
            <person name="Durkin C."/>
            <person name="Falciatore A."/>
            <person name="Fournet J."/>
            <person name="Haruta M."/>
            <person name="Huysman M.J."/>
            <person name="Jenkins B.D."/>
            <person name="Jiroutova K."/>
            <person name="Jorgensen R.E."/>
            <person name="Joubert Y."/>
            <person name="Kaplan A."/>
            <person name="Kroger N."/>
            <person name="Kroth P.G."/>
            <person name="La Roche J."/>
            <person name="Lindquist E."/>
            <person name="Lommer M."/>
            <person name="Martin-Jezequel V."/>
            <person name="Lopez P.J."/>
            <person name="Lucas S."/>
            <person name="Mangogna M."/>
            <person name="McGinnis K."/>
            <person name="Medlin L.K."/>
            <person name="Montsant A."/>
            <person name="Oudot-Le Secq M.P."/>
            <person name="Napoli C."/>
            <person name="Obornik M."/>
            <person name="Parker M.S."/>
            <person name="Petit J.L."/>
            <person name="Porcel B.M."/>
            <person name="Poulsen N."/>
            <person name="Robison M."/>
            <person name="Rychlewski L."/>
            <person name="Rynearson T.A."/>
            <person name="Schmutz J."/>
            <person name="Shapiro H."/>
            <person name="Siaut M."/>
            <person name="Stanley M."/>
            <person name="Sussman M.R."/>
            <person name="Taylor A.R."/>
            <person name="Vardi A."/>
            <person name="von Dassow P."/>
            <person name="Vyverman W."/>
            <person name="Willis A."/>
            <person name="Wyrwicz L.S."/>
            <person name="Rokhsar D.S."/>
            <person name="Weissenbach J."/>
            <person name="Armbrust E.V."/>
            <person name="Green B.R."/>
            <person name="Van de Peer Y."/>
            <person name="Grigoriev I.V."/>
        </authorList>
    </citation>
    <scope>NUCLEOTIDE SEQUENCE [LARGE SCALE GENOMIC DNA]</scope>
    <source>
        <strain evidence="2 3">CCMP1335</strain>
    </source>
</reference>
<protein>
    <recommendedName>
        <fullName evidence="4">Thioesterase domain-containing protein</fullName>
    </recommendedName>
</protein>
<dbReference type="InterPro" id="IPR029069">
    <property type="entry name" value="HotDog_dom_sf"/>
</dbReference>
<name>B8CG29_THAPS</name>
<dbReference type="Gene3D" id="1.10.1040.10">
    <property type="entry name" value="N-(1-d-carboxylethyl)-l-norvaline Dehydrogenase, domain 2"/>
    <property type="match status" value="1"/>
</dbReference>
<evidence type="ECO:0000256" key="1">
    <source>
        <dbReference type="SAM" id="MobiDB-lite"/>
    </source>
</evidence>
<dbReference type="KEGG" id="tps:THAPSDRAFT_11966"/>
<dbReference type="InterPro" id="IPR013328">
    <property type="entry name" value="6PGD_dom2"/>
</dbReference>